<protein>
    <submittedName>
        <fullName evidence="2">Uncharacterized protein</fullName>
    </submittedName>
</protein>
<feature type="transmembrane region" description="Helical" evidence="1">
    <location>
        <begin position="21"/>
        <end position="43"/>
    </location>
</feature>
<dbReference type="Proteomes" id="UP000515511">
    <property type="component" value="Chromosome"/>
</dbReference>
<reference evidence="3" key="1">
    <citation type="submission" date="2019-09" db="EMBL/GenBank/DDBJ databases">
        <title>Antimicrobial potential of Antarctic Bacteria.</title>
        <authorList>
            <person name="Benaud N."/>
            <person name="Edwards R.J."/>
            <person name="Ferrari B.C."/>
        </authorList>
    </citation>
    <scope>NUCLEOTIDE SEQUENCE [LARGE SCALE GENOMIC DNA]</scope>
    <source>
        <strain evidence="3">INR9</strain>
    </source>
</reference>
<dbReference type="EMBL" id="CP043641">
    <property type="protein sequence ID" value="QNE36365.1"/>
    <property type="molecule type" value="Genomic_DNA"/>
</dbReference>
<keyword evidence="1" id="KW-0812">Transmembrane</keyword>
<evidence type="ECO:0000313" key="2">
    <source>
        <dbReference type="EMBL" id="QNE36365.1"/>
    </source>
</evidence>
<dbReference type="RefSeq" id="WP_185275800.1">
    <property type="nucleotide sequence ID" value="NZ_CP043641.1"/>
</dbReference>
<evidence type="ECO:0000313" key="3">
    <source>
        <dbReference type="Proteomes" id="UP000515511"/>
    </source>
</evidence>
<keyword evidence="1" id="KW-0472">Membrane</keyword>
<sequence length="289" mass="28320">MKNTIQNTSGTTRTAFGARRIVIGAASVVAAGALIGVGAQGAFAATGDTGAAGSGSATVSTSTSTTGASASTGGSASFDLGHGFSLFGQAHALFNGHVNGAKAQQLAKKIVADTPVFSLLPDTLQGDLKTLANAASQDRTADAKKLVSTALDGGYGTAIQKLATQLKGDASSDAKQDGDAQGGLDLKGLDVKGLIAGLQSGDLLGSASGTSSKLTTEVDSIASAVTGDSQLASKLPDSLRSDLSQLASAPASAQTADLQHLATTALSGGYGSQVQQVADQIESAVTAAH</sequence>
<gene>
    <name evidence="2" type="ORF">F1C12_15425</name>
</gene>
<dbReference type="AlphaFoldDB" id="A0A7G6YD00"/>
<dbReference type="KEGG" id="lse:F1C12_15425"/>
<keyword evidence="1" id="KW-1133">Transmembrane helix</keyword>
<proteinExistence type="predicted"/>
<evidence type="ECO:0000256" key="1">
    <source>
        <dbReference type="SAM" id="Phobius"/>
    </source>
</evidence>
<accession>A0A7G6YD00</accession>
<name>A0A7G6YD00_9MICO</name>
<organism evidence="2 3">
    <name type="scientific">Leifsonia shinshuensis</name>
    <dbReference type="NCBI Taxonomy" id="150026"/>
    <lineage>
        <taxon>Bacteria</taxon>
        <taxon>Bacillati</taxon>
        <taxon>Actinomycetota</taxon>
        <taxon>Actinomycetes</taxon>
        <taxon>Micrococcales</taxon>
        <taxon>Microbacteriaceae</taxon>
        <taxon>Leifsonia</taxon>
    </lineage>
</organism>